<evidence type="ECO:0000313" key="7">
    <source>
        <dbReference type="EMBL" id="GMG83723.1"/>
    </source>
</evidence>
<dbReference type="PROSITE" id="PS50893">
    <property type="entry name" value="ABC_TRANSPORTER_2"/>
    <property type="match status" value="1"/>
</dbReference>
<dbReference type="NCBIfam" id="TIGR01727">
    <property type="entry name" value="oligo_HPY"/>
    <property type="match status" value="1"/>
</dbReference>
<dbReference type="RefSeq" id="WP_285672511.1">
    <property type="nucleotide sequence ID" value="NZ_BSYI01000023.1"/>
</dbReference>
<dbReference type="EMBL" id="BSYI01000023">
    <property type="protein sequence ID" value="GMG83723.1"/>
    <property type="molecule type" value="Genomic_DNA"/>
</dbReference>
<evidence type="ECO:0000313" key="8">
    <source>
        <dbReference type="Proteomes" id="UP001239909"/>
    </source>
</evidence>
<keyword evidence="8" id="KW-1185">Reference proteome</keyword>
<evidence type="ECO:0000259" key="6">
    <source>
        <dbReference type="PROSITE" id="PS50893"/>
    </source>
</evidence>
<keyword evidence="3" id="KW-0813">Transport</keyword>
<proteinExistence type="inferred from homology"/>
<dbReference type="Proteomes" id="UP001239909">
    <property type="component" value="Unassembled WGS sequence"/>
</dbReference>
<dbReference type="InterPro" id="IPR013563">
    <property type="entry name" value="Oligopep_ABC_C"/>
</dbReference>
<name>A0ABQ6LQZ6_9RHOB</name>
<evidence type="ECO:0000256" key="1">
    <source>
        <dbReference type="ARBA" id="ARBA00004417"/>
    </source>
</evidence>
<dbReference type="Gene3D" id="3.40.50.300">
    <property type="entry name" value="P-loop containing nucleotide triphosphate hydrolases"/>
    <property type="match status" value="1"/>
</dbReference>
<gene>
    <name evidence="7" type="ORF">LNKW23_29360</name>
</gene>
<dbReference type="PROSITE" id="PS00211">
    <property type="entry name" value="ABC_TRANSPORTER_1"/>
    <property type="match status" value="1"/>
</dbReference>
<dbReference type="Pfam" id="PF08352">
    <property type="entry name" value="oligo_HPY"/>
    <property type="match status" value="1"/>
</dbReference>
<evidence type="ECO:0000256" key="2">
    <source>
        <dbReference type="ARBA" id="ARBA00005417"/>
    </source>
</evidence>
<protein>
    <submittedName>
        <fullName evidence="7">ATP-binding cassette domain-containing protein</fullName>
    </submittedName>
</protein>
<evidence type="ECO:0000256" key="4">
    <source>
        <dbReference type="ARBA" id="ARBA00022741"/>
    </source>
</evidence>
<accession>A0ABQ6LQZ6</accession>
<evidence type="ECO:0000256" key="3">
    <source>
        <dbReference type="ARBA" id="ARBA00022448"/>
    </source>
</evidence>
<sequence length="330" mass="35855">MSETVLEARGVRRSFSVSGGFMKPRRALHAVRGVDFTIRRGEVVGLVGESGCGKSTLAKLLLGLMPPSEGEILLEGAPISGQDRLETARRIQPIFQDPYSSLNPRKSIGTIIGLPLRVQTDLGGAEIARRVTETMDLVGLPARVVDSYPNQLSGGQRQRVAIARALINRPSIIICDEPTSALDVSVQSQILNLLQDLQREFGLTYLLISHDLSVVEHMASRVAVMYLGRIVEERPTAGLFAEARHPYARALLDSVLTPDPSLGIPDTHLGAAFPNPLEIPAGCSFHPRCPKAMPRCCTVAPDPLRIGDGMVECLLHAPDQHDEPEEETTR</sequence>
<feature type="domain" description="ABC transporter" evidence="6">
    <location>
        <begin position="6"/>
        <end position="252"/>
    </location>
</feature>
<keyword evidence="5 7" id="KW-0067">ATP-binding</keyword>
<comment type="caution">
    <text evidence="7">The sequence shown here is derived from an EMBL/GenBank/DDBJ whole genome shotgun (WGS) entry which is preliminary data.</text>
</comment>
<comment type="subcellular location">
    <subcellularLocation>
        <location evidence="1">Cell inner membrane</location>
        <topology evidence="1">Peripheral membrane protein</topology>
    </subcellularLocation>
</comment>
<dbReference type="InterPro" id="IPR027417">
    <property type="entry name" value="P-loop_NTPase"/>
</dbReference>
<dbReference type="Pfam" id="PF00005">
    <property type="entry name" value="ABC_tran"/>
    <property type="match status" value="1"/>
</dbReference>
<dbReference type="CDD" id="cd03257">
    <property type="entry name" value="ABC_NikE_OppD_transporters"/>
    <property type="match status" value="1"/>
</dbReference>
<dbReference type="InterPro" id="IPR050319">
    <property type="entry name" value="ABC_transp_ATP-bind"/>
</dbReference>
<dbReference type="InterPro" id="IPR003593">
    <property type="entry name" value="AAA+_ATPase"/>
</dbReference>
<dbReference type="InterPro" id="IPR017871">
    <property type="entry name" value="ABC_transporter-like_CS"/>
</dbReference>
<comment type="similarity">
    <text evidence="2">Belongs to the ABC transporter superfamily.</text>
</comment>
<dbReference type="SUPFAM" id="SSF52540">
    <property type="entry name" value="P-loop containing nucleoside triphosphate hydrolases"/>
    <property type="match status" value="1"/>
</dbReference>
<organism evidence="7 8">
    <name type="scientific">Paralimibaculum aggregatum</name>
    <dbReference type="NCBI Taxonomy" id="3036245"/>
    <lineage>
        <taxon>Bacteria</taxon>
        <taxon>Pseudomonadati</taxon>
        <taxon>Pseudomonadota</taxon>
        <taxon>Alphaproteobacteria</taxon>
        <taxon>Rhodobacterales</taxon>
        <taxon>Paracoccaceae</taxon>
        <taxon>Paralimibaculum</taxon>
    </lineage>
</organism>
<keyword evidence="4" id="KW-0547">Nucleotide-binding</keyword>
<evidence type="ECO:0000256" key="5">
    <source>
        <dbReference type="ARBA" id="ARBA00022840"/>
    </source>
</evidence>
<reference evidence="7 8" key="1">
    <citation type="submission" date="2023-04" db="EMBL/GenBank/DDBJ databases">
        <title>Marinoamorphus aggregata gen. nov., sp. Nov., isolate from tissue of brittle star Ophioplocus japonicus.</title>
        <authorList>
            <person name="Kawano K."/>
            <person name="Sawayama S."/>
            <person name="Nakagawa S."/>
        </authorList>
    </citation>
    <scope>NUCLEOTIDE SEQUENCE [LARGE SCALE GENOMIC DNA]</scope>
    <source>
        <strain evidence="7 8">NKW23</strain>
    </source>
</reference>
<dbReference type="InterPro" id="IPR003439">
    <property type="entry name" value="ABC_transporter-like_ATP-bd"/>
</dbReference>
<dbReference type="GO" id="GO:0005524">
    <property type="term" value="F:ATP binding"/>
    <property type="evidence" value="ECO:0007669"/>
    <property type="project" value="UniProtKB-KW"/>
</dbReference>
<dbReference type="SMART" id="SM00382">
    <property type="entry name" value="AAA"/>
    <property type="match status" value="1"/>
</dbReference>
<dbReference type="PANTHER" id="PTHR43776:SF7">
    <property type="entry name" value="D,D-DIPEPTIDE TRANSPORT ATP-BINDING PROTEIN DDPF-RELATED"/>
    <property type="match status" value="1"/>
</dbReference>
<dbReference type="PANTHER" id="PTHR43776">
    <property type="entry name" value="TRANSPORT ATP-BINDING PROTEIN"/>
    <property type="match status" value="1"/>
</dbReference>